<accession>A0ABD2PAF4</accession>
<gene>
    <name evidence="2" type="ORF">HHI36_002429</name>
</gene>
<comment type="caution">
    <text evidence="2">The sequence shown here is derived from an EMBL/GenBank/DDBJ whole genome shotgun (WGS) entry which is preliminary data.</text>
</comment>
<sequence length="129" mass="14548">MQLKSGGTSSEDVFAMQKIAAVMTPRVVWLPKRNLYGYTSCKSRLLSLFWKPEKRKAIYRIRRLNLVSEGEDITVEIEGEAGPTEREQFESVQQSDNPAADATPTKTFEESDTCATPKKRKQQSGTKNC</sequence>
<proteinExistence type="predicted"/>
<name>A0ABD2PAF4_9CUCU</name>
<dbReference type="AlphaFoldDB" id="A0ABD2PAF4"/>
<evidence type="ECO:0000313" key="3">
    <source>
        <dbReference type="Proteomes" id="UP001516400"/>
    </source>
</evidence>
<feature type="region of interest" description="Disordered" evidence="1">
    <location>
        <begin position="79"/>
        <end position="129"/>
    </location>
</feature>
<dbReference type="Proteomes" id="UP001516400">
    <property type="component" value="Unassembled WGS sequence"/>
</dbReference>
<dbReference type="EMBL" id="JABFTP020000185">
    <property type="protein sequence ID" value="KAL3287973.1"/>
    <property type="molecule type" value="Genomic_DNA"/>
</dbReference>
<keyword evidence="3" id="KW-1185">Reference proteome</keyword>
<evidence type="ECO:0000313" key="2">
    <source>
        <dbReference type="EMBL" id="KAL3287973.1"/>
    </source>
</evidence>
<reference evidence="2 3" key="1">
    <citation type="journal article" date="2021" name="BMC Biol.">
        <title>Horizontally acquired antibacterial genes associated with adaptive radiation of ladybird beetles.</title>
        <authorList>
            <person name="Li H.S."/>
            <person name="Tang X.F."/>
            <person name="Huang Y.H."/>
            <person name="Xu Z.Y."/>
            <person name="Chen M.L."/>
            <person name="Du X.Y."/>
            <person name="Qiu B.Y."/>
            <person name="Chen P.T."/>
            <person name="Zhang W."/>
            <person name="Slipinski A."/>
            <person name="Escalona H.E."/>
            <person name="Waterhouse R.M."/>
            <person name="Zwick A."/>
            <person name="Pang H."/>
        </authorList>
    </citation>
    <scope>NUCLEOTIDE SEQUENCE [LARGE SCALE GENOMIC DNA]</scope>
    <source>
        <strain evidence="2">SYSU2018</strain>
    </source>
</reference>
<organism evidence="2 3">
    <name type="scientific">Cryptolaemus montrouzieri</name>
    <dbReference type="NCBI Taxonomy" id="559131"/>
    <lineage>
        <taxon>Eukaryota</taxon>
        <taxon>Metazoa</taxon>
        <taxon>Ecdysozoa</taxon>
        <taxon>Arthropoda</taxon>
        <taxon>Hexapoda</taxon>
        <taxon>Insecta</taxon>
        <taxon>Pterygota</taxon>
        <taxon>Neoptera</taxon>
        <taxon>Endopterygota</taxon>
        <taxon>Coleoptera</taxon>
        <taxon>Polyphaga</taxon>
        <taxon>Cucujiformia</taxon>
        <taxon>Coccinelloidea</taxon>
        <taxon>Coccinellidae</taxon>
        <taxon>Scymninae</taxon>
        <taxon>Scymnini</taxon>
        <taxon>Cryptolaemus</taxon>
    </lineage>
</organism>
<protein>
    <submittedName>
        <fullName evidence="2">Uncharacterized protein</fullName>
    </submittedName>
</protein>
<evidence type="ECO:0000256" key="1">
    <source>
        <dbReference type="SAM" id="MobiDB-lite"/>
    </source>
</evidence>